<protein>
    <recommendedName>
        <fullName evidence="5">TLP18.3/Psb32/MOLO-1 phosphatase superfamily protein</fullName>
    </recommendedName>
</protein>
<dbReference type="OrthoDB" id="3429848at2"/>
<evidence type="ECO:0000256" key="1">
    <source>
        <dbReference type="SAM" id="MobiDB-lite"/>
    </source>
</evidence>
<dbReference type="AlphaFoldDB" id="A0A2T0PSN0"/>
<evidence type="ECO:0008006" key="5">
    <source>
        <dbReference type="Google" id="ProtNLM"/>
    </source>
</evidence>
<gene>
    <name evidence="3" type="ORF">CLV72_1133</name>
</gene>
<dbReference type="Proteomes" id="UP000237846">
    <property type="component" value="Unassembled WGS sequence"/>
</dbReference>
<evidence type="ECO:0000313" key="4">
    <source>
        <dbReference type="Proteomes" id="UP000237846"/>
    </source>
</evidence>
<sequence length="428" mass="44742">MTPRARARWAALGAALAVAPLCAAALPAHEDPAPADIVAETARVERVAAGLADSPLFVDPVAAHLLTEEERDELSGRLAELPVPVAVVVMPSLLEDETGGDPHDFLFALRAQRGTDGLYLLVDPDGSASISHLAYEVPLDLSIPAGYDDGRRLAPQLAEVIDGIAAAPAAEPQSPRWFPDEPGTETGSETSDDFWGGLAVVGPLLGGTGYGLALLGRAGLRRAAYRRGPLRAARTGPAVSAGYRVPAHLAGGALQPVVPTARALRRLAESEVARLVDALRSAGADPGADRARADYDAAALLLETPPDRTPPSNVVGAVVLARDGQYALLRQGQGMPPGSCAVNPLHLFPESDARPVRLRRGRERETVCAACAQAGPAGRNRRGLALPPAPSGLDAEANAAAHRFWTEQRFGRRLSGLADLTLRHLGVE</sequence>
<accession>A0A2T0PSN0</accession>
<comment type="caution">
    <text evidence="3">The sequence shown here is derived from an EMBL/GenBank/DDBJ whole genome shotgun (WGS) entry which is preliminary data.</text>
</comment>
<feature type="signal peptide" evidence="2">
    <location>
        <begin position="1"/>
        <end position="30"/>
    </location>
</feature>
<keyword evidence="4" id="KW-1185">Reference proteome</keyword>
<dbReference type="EMBL" id="PVZC01000013">
    <property type="protein sequence ID" value="PRX91818.1"/>
    <property type="molecule type" value="Genomic_DNA"/>
</dbReference>
<feature type="chain" id="PRO_5039165130" description="TLP18.3/Psb32/MOLO-1 phosphatase superfamily protein" evidence="2">
    <location>
        <begin position="31"/>
        <end position="428"/>
    </location>
</feature>
<feature type="region of interest" description="Disordered" evidence="1">
    <location>
        <begin position="170"/>
        <end position="190"/>
    </location>
</feature>
<proteinExistence type="predicted"/>
<evidence type="ECO:0000313" key="3">
    <source>
        <dbReference type="EMBL" id="PRX91818.1"/>
    </source>
</evidence>
<dbReference type="RefSeq" id="WP_106253495.1">
    <property type="nucleotide sequence ID" value="NZ_PVZC01000013.1"/>
</dbReference>
<name>A0A2T0PSN0_9ACTN</name>
<evidence type="ECO:0000256" key="2">
    <source>
        <dbReference type="SAM" id="SignalP"/>
    </source>
</evidence>
<reference evidence="3 4" key="1">
    <citation type="submission" date="2018-03" db="EMBL/GenBank/DDBJ databases">
        <title>Genomic Encyclopedia of Archaeal and Bacterial Type Strains, Phase II (KMG-II): from individual species to whole genera.</title>
        <authorList>
            <person name="Goeker M."/>
        </authorList>
    </citation>
    <scope>NUCLEOTIDE SEQUENCE [LARGE SCALE GENOMIC DNA]</scope>
    <source>
        <strain evidence="3 4">DSM 45601</strain>
    </source>
</reference>
<organism evidence="3 4">
    <name type="scientific">Allonocardiopsis opalescens</name>
    <dbReference type="NCBI Taxonomy" id="1144618"/>
    <lineage>
        <taxon>Bacteria</taxon>
        <taxon>Bacillati</taxon>
        <taxon>Actinomycetota</taxon>
        <taxon>Actinomycetes</taxon>
        <taxon>Streptosporangiales</taxon>
        <taxon>Allonocardiopsis</taxon>
    </lineage>
</organism>
<keyword evidence="2" id="KW-0732">Signal</keyword>